<comment type="similarity">
    <text evidence="2">Belongs to the mitochondrion-specific ribosomal protein mS41 family.</text>
</comment>
<evidence type="ECO:0000259" key="6">
    <source>
        <dbReference type="SMART" id="SM01238"/>
    </source>
</evidence>
<evidence type="ECO:0000256" key="5">
    <source>
        <dbReference type="SAM" id="MobiDB-lite"/>
    </source>
</evidence>
<protein>
    <recommendedName>
        <fullName evidence="4">Small ribosomal subunit protein mS41</fullName>
    </recommendedName>
</protein>
<proteinExistence type="inferred from homology"/>
<feature type="compositionally biased region" description="Low complexity" evidence="5">
    <location>
        <begin position="25"/>
        <end position="47"/>
    </location>
</feature>
<evidence type="ECO:0000256" key="3">
    <source>
        <dbReference type="ARBA" id="ARBA00023128"/>
    </source>
</evidence>
<keyword evidence="3" id="KW-0496">Mitochondrion</keyword>
<reference evidence="8" key="1">
    <citation type="journal article" date="2011" name="Genome Res.">
        <title>Phylogeny-wide analysis of social amoeba genomes highlights ancient origins for complex intercellular communication.</title>
        <authorList>
            <person name="Heidel A.J."/>
            <person name="Lawal H.M."/>
            <person name="Felder M."/>
            <person name="Schilde C."/>
            <person name="Helps N.R."/>
            <person name="Tunggal B."/>
            <person name="Rivero F."/>
            <person name="John U."/>
            <person name="Schleicher M."/>
            <person name="Eichinger L."/>
            <person name="Platzer M."/>
            <person name="Noegel A.A."/>
            <person name="Schaap P."/>
            <person name="Gloeckner G."/>
        </authorList>
    </citation>
    <scope>NUCLEOTIDE SEQUENCE [LARGE SCALE GENOMIC DNA]</scope>
    <source>
        <strain evidence="8">SH3</strain>
    </source>
</reference>
<dbReference type="STRING" id="1054147.F4PUP3"/>
<dbReference type="KEGG" id="dfa:DFA_00935"/>
<dbReference type="Pfam" id="PF09597">
    <property type="entry name" value="SAM_Ribosomal_mS41"/>
    <property type="match status" value="1"/>
</dbReference>
<dbReference type="EMBL" id="GL883010">
    <property type="protein sequence ID" value="EGG21062.1"/>
    <property type="molecule type" value="Genomic_DNA"/>
</dbReference>
<evidence type="ECO:0000256" key="4">
    <source>
        <dbReference type="ARBA" id="ARBA00035129"/>
    </source>
</evidence>
<keyword evidence="8" id="KW-1185">Reference proteome</keyword>
<feature type="region of interest" description="Disordered" evidence="5">
    <location>
        <begin position="66"/>
        <end position="98"/>
    </location>
</feature>
<name>F4PUP3_CACFS</name>
<organism evidence="7 8">
    <name type="scientific">Cavenderia fasciculata</name>
    <name type="common">Slime mold</name>
    <name type="synonym">Dictyostelium fasciculatum</name>
    <dbReference type="NCBI Taxonomy" id="261658"/>
    <lineage>
        <taxon>Eukaryota</taxon>
        <taxon>Amoebozoa</taxon>
        <taxon>Evosea</taxon>
        <taxon>Eumycetozoa</taxon>
        <taxon>Dictyostelia</taxon>
        <taxon>Acytosteliales</taxon>
        <taxon>Cavenderiaceae</taxon>
        <taxon>Cavenderia</taxon>
    </lineage>
</organism>
<gene>
    <name evidence="7" type="ORF">DFA_00935</name>
</gene>
<dbReference type="InterPro" id="IPR019083">
    <property type="entry name" value="SAM_Ribosomal_mS41"/>
</dbReference>
<dbReference type="Proteomes" id="UP000007797">
    <property type="component" value="Unassembled WGS sequence"/>
</dbReference>
<feature type="compositionally biased region" description="Low complexity" evidence="5">
    <location>
        <begin position="75"/>
        <end position="98"/>
    </location>
</feature>
<dbReference type="AlphaFoldDB" id="F4PUP3"/>
<dbReference type="OrthoDB" id="18595at2759"/>
<feature type="domain" description="Small ribosomal subunit protein mS41 SAM" evidence="6">
    <location>
        <begin position="191"/>
        <end position="246"/>
    </location>
</feature>
<dbReference type="SMART" id="SM01238">
    <property type="entry name" value="IGR"/>
    <property type="match status" value="1"/>
</dbReference>
<evidence type="ECO:0000313" key="7">
    <source>
        <dbReference type="EMBL" id="EGG21062.1"/>
    </source>
</evidence>
<dbReference type="InterPro" id="IPR039603">
    <property type="entry name" value="Ribosomal_mS41"/>
</dbReference>
<dbReference type="PANTHER" id="PTHR28235">
    <property type="entry name" value="PROTEIN FYV4, MITOCHONDRIAL"/>
    <property type="match status" value="1"/>
</dbReference>
<evidence type="ECO:0000313" key="8">
    <source>
        <dbReference type="Proteomes" id="UP000007797"/>
    </source>
</evidence>
<comment type="subcellular location">
    <subcellularLocation>
        <location evidence="1">Mitochondrion</location>
    </subcellularLocation>
</comment>
<evidence type="ECO:0000256" key="1">
    <source>
        <dbReference type="ARBA" id="ARBA00004173"/>
    </source>
</evidence>
<dbReference type="RefSeq" id="XP_004358912.1">
    <property type="nucleotide sequence ID" value="XM_004358855.1"/>
</dbReference>
<dbReference type="GO" id="GO:0005739">
    <property type="term" value="C:mitochondrion"/>
    <property type="evidence" value="ECO:0007669"/>
    <property type="project" value="UniProtKB-SubCell"/>
</dbReference>
<evidence type="ECO:0000256" key="2">
    <source>
        <dbReference type="ARBA" id="ARBA00010492"/>
    </source>
</evidence>
<accession>F4PUP3</accession>
<sequence length="266" mass="30468">MLRYIVKNGIGLRSVIIVNNASSSTTTATFVPSTTTSSSSSSSSSPFYKSSQYNTYRYYSTDVAAESTTGKEGENNQSSEQQEQQTPQEETTVATEPQDQQVTLQNAEEHFQLLQQQRNQLIQNLIFEIPTVNNFITTTEIMGKVFPDATDETRPKSIEELVIPFSEYDKAPKIATLPYYRFTEQRDGYNVETFLKKIGRGCDAHIEVFPTWEDLMNTNGKFLKEKQVPVRNRRWILHWVEQWKQGRNPVLISKSKSIANRNTKKN</sequence>
<dbReference type="PANTHER" id="PTHR28235:SF1">
    <property type="entry name" value="SMALL RIBOSOMAL SUBUNIT PROTEIN MS41"/>
    <property type="match status" value="1"/>
</dbReference>
<feature type="region of interest" description="Disordered" evidence="5">
    <location>
        <begin position="25"/>
        <end position="49"/>
    </location>
</feature>
<dbReference type="GeneID" id="14872868"/>